<dbReference type="EMBL" id="PXOH01000032">
    <property type="protein sequence ID" value="PSF33173.1"/>
    <property type="molecule type" value="Genomic_DNA"/>
</dbReference>
<evidence type="ECO:0000313" key="3">
    <source>
        <dbReference type="Proteomes" id="UP000239001"/>
    </source>
</evidence>
<gene>
    <name evidence="2" type="ORF">C7H19_20425</name>
</gene>
<reference evidence="2 3" key="1">
    <citation type="submission" date="2018-03" db="EMBL/GenBank/DDBJ databases">
        <title>The ancient ancestry and fast evolution of plastids.</title>
        <authorList>
            <person name="Moore K.R."/>
            <person name="Magnabosco C."/>
            <person name="Momper L."/>
            <person name="Gold D.A."/>
            <person name="Bosak T."/>
            <person name="Fournier G.P."/>
        </authorList>
    </citation>
    <scope>NUCLEOTIDE SEQUENCE [LARGE SCALE GENOMIC DNA]</scope>
    <source>
        <strain evidence="2 3">CCALA 016</strain>
    </source>
</reference>
<dbReference type="Gene3D" id="2.160.20.10">
    <property type="entry name" value="Single-stranded right-handed beta-helix, Pectin lyase-like"/>
    <property type="match status" value="3"/>
</dbReference>
<evidence type="ECO:0000313" key="2">
    <source>
        <dbReference type="EMBL" id="PSF33173.1"/>
    </source>
</evidence>
<feature type="domain" description="Filamentous haemagglutinin FhaB/tRNA nuclease CdiA-like TPS" evidence="1">
    <location>
        <begin position="34"/>
        <end position="145"/>
    </location>
</feature>
<dbReference type="InterPro" id="IPR008638">
    <property type="entry name" value="FhaB/CdiA-like_TPS"/>
</dbReference>
<dbReference type="OrthoDB" id="452776at2"/>
<keyword evidence="3" id="KW-1185">Reference proteome</keyword>
<dbReference type="InterPro" id="IPR012334">
    <property type="entry name" value="Pectin_lyas_fold"/>
</dbReference>
<dbReference type="Proteomes" id="UP000239001">
    <property type="component" value="Unassembled WGS sequence"/>
</dbReference>
<proteinExistence type="predicted"/>
<sequence>MKTVSFLTLVAFFVLISRGEQFAYAQIKSDRTLGTEASVINSHAEGETIDRIEGGAIRGNNLFHSFAEFNVIDGQQVYFANPTGIKNIFSRVTGNNPTNILGTLGVLGEANLLILNPNGIFFGPNARIDLKGAFVASTADHLIFDGYAFSANNPQEVPLLTLNVPIGLQYGNSGAIKVQGSLLEVSQGQTLALVGGNLSLEGASLLAFGGEIELGSVLGNATVQIDSSDFRLHFPNELGNISLNNEARVSVRSENGGNIRINGHNLDILGGSVLLAGIESELGARESQAGTIEINTTGTITLTDGSLISNIVKQGSVGNSGEINITTRSLSITKGASVQASTSGQGNAGNINIIAQKSVILDGTDLTGYPSSIFNTVRQEAVGKGGTINITTEELSVTNGALLNVGTYGIGDAGNINIIAIEKVSFDGADLAGYSSAAISEVNINAIGNGGSIKITTGDLTMTDSAYLSVGTDGQGDAGSIIINARNTVSFDGVGSNNAPSLALSIVDDQGVGKGGNINIMAQSLFLTNGAVFVASTNGQGNAGNINIQAQNIVSLDGIGSNDIPSALLSQATPDATGDGGNINLTTDALSLTNGALFSVSTEGQGKGGSISIQSQTAYASNGASISVGSQGTGIGGNLQLSTNTLVLNNNASLKAQTNSSKGGNIILQVQDLLMLHHTSQISATAGLSGAGGDGGNININTGFLVAVPNENSDITANAFEGTGGRIEITTQGIFGIAFREYNTPLSDITASSEFGIQGEVIFNLPTIEPTEALAQLPVNTVDISQLIARTCPQDAGITANNQGEFWITGSGGLPSLPSQPFNGDAVWQDLRAIVPQPITSPSINREETLENQSIIEAQGWVITIDGQIMLIAQENRVTPDYSKAILRNCQITP</sequence>
<dbReference type="NCBIfam" id="TIGR01901">
    <property type="entry name" value="adhes_NPXG"/>
    <property type="match status" value="1"/>
</dbReference>
<accession>A0A2T1LSU8</accession>
<dbReference type="AlphaFoldDB" id="A0A2T1LSU8"/>
<evidence type="ECO:0000259" key="1">
    <source>
        <dbReference type="SMART" id="SM00912"/>
    </source>
</evidence>
<dbReference type="SUPFAM" id="SSF51126">
    <property type="entry name" value="Pectin lyase-like"/>
    <property type="match status" value="3"/>
</dbReference>
<dbReference type="Pfam" id="PF05860">
    <property type="entry name" value="TPS"/>
    <property type="match status" value="1"/>
</dbReference>
<organism evidence="2 3">
    <name type="scientific">Aphanothece hegewaldii CCALA 016</name>
    <dbReference type="NCBI Taxonomy" id="2107694"/>
    <lineage>
        <taxon>Bacteria</taxon>
        <taxon>Bacillati</taxon>
        <taxon>Cyanobacteriota</taxon>
        <taxon>Cyanophyceae</taxon>
        <taxon>Oscillatoriophycideae</taxon>
        <taxon>Chroococcales</taxon>
        <taxon>Aphanothecaceae</taxon>
        <taxon>Aphanothece</taxon>
    </lineage>
</organism>
<protein>
    <recommendedName>
        <fullName evidence="1">Filamentous haemagglutinin FhaB/tRNA nuclease CdiA-like TPS domain-containing protein</fullName>
    </recommendedName>
</protein>
<reference evidence="2 3" key="2">
    <citation type="submission" date="2018-03" db="EMBL/GenBank/DDBJ databases">
        <authorList>
            <person name="Keele B.F."/>
        </authorList>
    </citation>
    <scope>NUCLEOTIDE SEQUENCE [LARGE SCALE GENOMIC DNA]</scope>
    <source>
        <strain evidence="2 3">CCALA 016</strain>
    </source>
</reference>
<name>A0A2T1LSU8_9CHRO</name>
<dbReference type="InterPro" id="IPR011050">
    <property type="entry name" value="Pectin_lyase_fold/virulence"/>
</dbReference>
<dbReference type="SMART" id="SM00912">
    <property type="entry name" value="Haemagg_act"/>
    <property type="match status" value="1"/>
</dbReference>
<comment type="caution">
    <text evidence="2">The sequence shown here is derived from an EMBL/GenBank/DDBJ whole genome shotgun (WGS) entry which is preliminary data.</text>
</comment>